<dbReference type="PANTHER" id="PTHR33797">
    <property type="entry name" value="ORGANIC HYDROPEROXIDE RESISTANCE PROTEIN-LIKE"/>
    <property type="match status" value="1"/>
</dbReference>
<gene>
    <name evidence="2" type="ORF">FHS82_001788</name>
</gene>
<dbReference type="Gene3D" id="2.20.25.10">
    <property type="match status" value="1"/>
</dbReference>
<sequence>MAVLITEFVIATTKSWTCRTDAYTKKIIAAMFILINKEMTMSVQVLYSTKATAAGGRDGQARSEDGRLEVGLSTPQELGGAGGAGTNPEQLFAAGYAACFLGALKLVAQRQKVKIPAETAITATVGIGPRSEGGFGITADLEISLPGIAREEAQRLVEAAHQTCPYSNATRNNVAVGLTVL</sequence>
<reference evidence="2 3" key="1">
    <citation type="submission" date="2020-03" db="EMBL/GenBank/DDBJ databases">
        <title>Genomic Encyclopedia of Type Strains, Phase IV (KMG-IV): sequencing the most valuable type-strain genomes for metagenomic binning, comparative biology and taxonomic classification.</title>
        <authorList>
            <person name="Goeker M."/>
        </authorList>
    </citation>
    <scope>NUCLEOTIDE SEQUENCE [LARGE SCALE GENOMIC DNA]</scope>
    <source>
        <strain evidence="2 3">DSM 103870</strain>
    </source>
</reference>
<dbReference type="InterPro" id="IPR036102">
    <property type="entry name" value="OsmC/Ohrsf"/>
</dbReference>
<keyword evidence="3" id="KW-1185">Reference proteome</keyword>
<dbReference type="EMBL" id="JAASQI010000003">
    <property type="protein sequence ID" value="NIJ57952.1"/>
    <property type="molecule type" value="Genomic_DNA"/>
</dbReference>
<dbReference type="PANTHER" id="PTHR33797:SF2">
    <property type="entry name" value="ORGANIC HYDROPEROXIDE RESISTANCE PROTEIN-LIKE"/>
    <property type="match status" value="1"/>
</dbReference>
<name>A0ABX0UYE1_9HYPH</name>
<dbReference type="InterPro" id="IPR015946">
    <property type="entry name" value="KH_dom-like_a/b"/>
</dbReference>
<evidence type="ECO:0000313" key="3">
    <source>
        <dbReference type="Proteomes" id="UP001429580"/>
    </source>
</evidence>
<dbReference type="InterPro" id="IPR019953">
    <property type="entry name" value="OHR"/>
</dbReference>
<evidence type="ECO:0000313" key="2">
    <source>
        <dbReference type="EMBL" id="NIJ57952.1"/>
    </source>
</evidence>
<proteinExistence type="inferred from homology"/>
<dbReference type="SUPFAM" id="SSF82784">
    <property type="entry name" value="OsmC-like"/>
    <property type="match status" value="1"/>
</dbReference>
<protein>
    <submittedName>
        <fullName evidence="2">Ohr subfamily peroxiredoxin</fullName>
    </submittedName>
</protein>
<comment type="similarity">
    <text evidence="1">Belongs to the OsmC/Ohr family.</text>
</comment>
<dbReference type="Proteomes" id="UP001429580">
    <property type="component" value="Unassembled WGS sequence"/>
</dbReference>
<accession>A0ABX0UYE1</accession>
<evidence type="ECO:0000256" key="1">
    <source>
        <dbReference type="ARBA" id="ARBA00007378"/>
    </source>
</evidence>
<dbReference type="InterPro" id="IPR003718">
    <property type="entry name" value="OsmC/Ohr_fam"/>
</dbReference>
<dbReference type="Gene3D" id="3.30.300.20">
    <property type="match status" value="1"/>
</dbReference>
<dbReference type="NCBIfam" id="TIGR03561">
    <property type="entry name" value="organ_hyd_perox"/>
    <property type="match status" value="1"/>
</dbReference>
<dbReference type="Pfam" id="PF02566">
    <property type="entry name" value="OsmC"/>
    <property type="match status" value="1"/>
</dbReference>
<organism evidence="2 3">
    <name type="scientific">Pseudochelatococcus lubricantis</name>
    <dbReference type="NCBI Taxonomy" id="1538102"/>
    <lineage>
        <taxon>Bacteria</taxon>
        <taxon>Pseudomonadati</taxon>
        <taxon>Pseudomonadota</taxon>
        <taxon>Alphaproteobacteria</taxon>
        <taxon>Hyphomicrobiales</taxon>
        <taxon>Chelatococcaceae</taxon>
        <taxon>Pseudochelatococcus</taxon>
    </lineage>
</organism>
<comment type="caution">
    <text evidence="2">The sequence shown here is derived from an EMBL/GenBank/DDBJ whole genome shotgun (WGS) entry which is preliminary data.</text>
</comment>